<accession>A0A0B7HNI7</accession>
<dbReference type="AlphaFoldDB" id="A0A0B7HNI7"/>
<protein>
    <submittedName>
        <fullName evidence="1">Uncharacterized protein</fullName>
    </submittedName>
</protein>
<organism evidence="1 2">
    <name type="scientific">Capnocytophaga canimorsus</name>
    <dbReference type="NCBI Taxonomy" id="28188"/>
    <lineage>
        <taxon>Bacteria</taxon>
        <taxon>Pseudomonadati</taxon>
        <taxon>Bacteroidota</taxon>
        <taxon>Flavobacteriia</taxon>
        <taxon>Flavobacteriales</taxon>
        <taxon>Flavobacteriaceae</taxon>
        <taxon>Capnocytophaga</taxon>
    </lineage>
</organism>
<dbReference type="EMBL" id="CDOE01000077">
    <property type="protein sequence ID" value="CEN40850.1"/>
    <property type="molecule type" value="Genomic_DNA"/>
</dbReference>
<name>A0A0B7HNI7_9FLAO</name>
<reference evidence="1 2" key="1">
    <citation type="submission" date="2015-01" db="EMBL/GenBank/DDBJ databases">
        <authorList>
            <person name="Xiang T."/>
            <person name="Song Y."/>
            <person name="Huang L."/>
            <person name="Wang B."/>
            <person name="Wu P."/>
        </authorList>
    </citation>
    <scope>NUCLEOTIDE SEQUENCE [LARGE SCALE GENOMIC DNA]</scope>
    <source>
        <strain evidence="1 2">Cc12</strain>
    </source>
</reference>
<sequence>MRKNFTMCLLLIFVFIFSKGIAQEVQPSEKRENTISNQFDEVISKSNSYQHFKVIDRSKLMLLQKNISDTLKGFKNEMLEKKETIENQKKQIEQLNVKITDLEKSLETTNNEKDSFNFFGVLISKGLYSIIMWSIVLFLTFLLVFYILRYSKGKVITQKSLKDLEELQAEYESYRASAIDREQKVRRQLQNEINKNKELR</sequence>
<evidence type="ECO:0000313" key="2">
    <source>
        <dbReference type="Proteomes" id="UP000044026"/>
    </source>
</evidence>
<dbReference type="Proteomes" id="UP000044026">
    <property type="component" value="Unassembled WGS sequence"/>
</dbReference>
<evidence type="ECO:0000313" key="1">
    <source>
        <dbReference type="EMBL" id="CEN40850.1"/>
    </source>
</evidence>
<proteinExistence type="predicted"/>
<dbReference type="GeneID" id="69580108"/>
<gene>
    <name evidence="1" type="ORF">CCAN12_790139</name>
</gene>
<dbReference type="RefSeq" id="WP_052456185.1">
    <property type="nucleotide sequence ID" value="NZ_CP022382.1"/>
</dbReference>